<dbReference type="InParanoid" id="A0A067Q1W5"/>
<dbReference type="HOGENOM" id="CLU_836938_0_0_1"/>
<keyword evidence="2" id="KW-1185">Reference proteome</keyword>
<evidence type="ECO:0000313" key="1">
    <source>
        <dbReference type="EMBL" id="KDQ56601.1"/>
    </source>
</evidence>
<dbReference type="EMBL" id="KL197721">
    <property type="protein sequence ID" value="KDQ56601.1"/>
    <property type="molecule type" value="Genomic_DNA"/>
</dbReference>
<sequence length="322" mass="34586">MVDTGFYTIENTVNGSVGLGAIVPQSNLAPIVSSADQVIFSVISVPSTGGYHITAIATSAGFLPQPRESTIKDQKLFARVATGVDEQLWYMPQNPDGSVQITAANGGGSWVLASNKAGTQVDCRTSTSALKTAELAAADIKDIAFWKLTKANIPSPPPTPPGPLESGKYTIKNVKYGNINISSGSSNVKVVSNSKPATWFIERIDKKGFVYQVSLVQESSPLNGRQAVDAAGLLYISDSNLITANWVIHPLQNKNNYMQVSSQSENLIFRDSMTVGPAHWGIDNAKEGTQVGVRFEDHALQHNVVDNFLTADECFWEIVKAA</sequence>
<dbReference type="AlphaFoldDB" id="A0A067Q1W5"/>
<name>A0A067Q1W5_9AGAM</name>
<evidence type="ECO:0000313" key="2">
    <source>
        <dbReference type="Proteomes" id="UP000027265"/>
    </source>
</evidence>
<gene>
    <name evidence="1" type="ORF">JAAARDRAFT_207710</name>
</gene>
<reference evidence="2" key="1">
    <citation type="journal article" date="2014" name="Proc. Natl. Acad. Sci. U.S.A.">
        <title>Extensive sampling of basidiomycete genomes demonstrates inadequacy of the white-rot/brown-rot paradigm for wood decay fungi.</title>
        <authorList>
            <person name="Riley R."/>
            <person name="Salamov A.A."/>
            <person name="Brown D.W."/>
            <person name="Nagy L.G."/>
            <person name="Floudas D."/>
            <person name="Held B.W."/>
            <person name="Levasseur A."/>
            <person name="Lombard V."/>
            <person name="Morin E."/>
            <person name="Otillar R."/>
            <person name="Lindquist E.A."/>
            <person name="Sun H."/>
            <person name="LaButti K.M."/>
            <person name="Schmutz J."/>
            <person name="Jabbour D."/>
            <person name="Luo H."/>
            <person name="Baker S.E."/>
            <person name="Pisabarro A.G."/>
            <person name="Walton J.D."/>
            <person name="Blanchette R.A."/>
            <person name="Henrissat B."/>
            <person name="Martin F."/>
            <person name="Cullen D."/>
            <person name="Hibbett D.S."/>
            <person name="Grigoriev I.V."/>
        </authorList>
    </citation>
    <scope>NUCLEOTIDE SEQUENCE [LARGE SCALE GENOMIC DNA]</scope>
    <source>
        <strain evidence="2">MUCL 33604</strain>
    </source>
</reference>
<evidence type="ECO:0008006" key="3">
    <source>
        <dbReference type="Google" id="ProtNLM"/>
    </source>
</evidence>
<protein>
    <recommendedName>
        <fullName evidence="3">Ricin B lectin domain-containing protein</fullName>
    </recommendedName>
</protein>
<accession>A0A067Q1W5</accession>
<organism evidence="1 2">
    <name type="scientific">Jaapia argillacea MUCL 33604</name>
    <dbReference type="NCBI Taxonomy" id="933084"/>
    <lineage>
        <taxon>Eukaryota</taxon>
        <taxon>Fungi</taxon>
        <taxon>Dikarya</taxon>
        <taxon>Basidiomycota</taxon>
        <taxon>Agaricomycotina</taxon>
        <taxon>Agaricomycetes</taxon>
        <taxon>Agaricomycetidae</taxon>
        <taxon>Jaapiales</taxon>
        <taxon>Jaapiaceae</taxon>
        <taxon>Jaapia</taxon>
    </lineage>
</organism>
<dbReference type="Proteomes" id="UP000027265">
    <property type="component" value="Unassembled WGS sequence"/>
</dbReference>
<proteinExistence type="predicted"/>